<sequence length="286" mass="30845">MGDYGSLPLIPTSSPEFDRLLVEEDASVDIGGGPMHARGAPDHHHPSSSRAGYAPLNAPHAPLPDEGAAERIAQRVCTPRGVMIAALCAGAFYFGGASTRASAPGGWGAARVDGGNAGLAMARASSSSPEVGGWEGRYAPRAARVPEDFQHRHASTRLDDSYDDARWAPTQLARERHRRWTTTTETDDDSHPPRRRRNRSGSRSRIPRRAGSAGRRGGDDEDRRGSVPASRVRFPSGAKETRRRGGEARDAHRLAARKDETRDDTAGAGGGFDELERRIRATVFQP</sequence>
<feature type="region of interest" description="Disordered" evidence="1">
    <location>
        <begin position="29"/>
        <end position="64"/>
    </location>
</feature>
<proteinExistence type="predicted"/>
<reference evidence="2" key="1">
    <citation type="submission" date="2021-01" db="EMBL/GenBank/DDBJ databases">
        <authorList>
            <person name="Corre E."/>
            <person name="Pelletier E."/>
            <person name="Niang G."/>
            <person name="Scheremetjew M."/>
            <person name="Finn R."/>
            <person name="Kale V."/>
            <person name="Holt S."/>
            <person name="Cochrane G."/>
            <person name="Meng A."/>
            <person name="Brown T."/>
            <person name="Cohen L."/>
        </authorList>
    </citation>
    <scope>NUCLEOTIDE SEQUENCE</scope>
    <source>
        <strain evidence="2">CCMP494</strain>
    </source>
</reference>
<organism evidence="2">
    <name type="scientific">Micromonas pusilla</name>
    <name type="common">Picoplanktonic green alga</name>
    <name type="synonym">Chromulina pusilla</name>
    <dbReference type="NCBI Taxonomy" id="38833"/>
    <lineage>
        <taxon>Eukaryota</taxon>
        <taxon>Viridiplantae</taxon>
        <taxon>Chlorophyta</taxon>
        <taxon>Mamiellophyceae</taxon>
        <taxon>Mamiellales</taxon>
        <taxon>Mamiellaceae</taxon>
        <taxon>Micromonas</taxon>
    </lineage>
</organism>
<feature type="compositionally biased region" description="Basic and acidic residues" evidence="1">
    <location>
        <begin position="216"/>
        <end position="225"/>
    </location>
</feature>
<evidence type="ECO:0000313" key="2">
    <source>
        <dbReference type="EMBL" id="CAD8591454.1"/>
    </source>
</evidence>
<feature type="compositionally biased region" description="Basic residues" evidence="1">
    <location>
        <begin position="193"/>
        <end position="208"/>
    </location>
</feature>
<evidence type="ECO:0000256" key="1">
    <source>
        <dbReference type="SAM" id="MobiDB-lite"/>
    </source>
</evidence>
<gene>
    <name evidence="2" type="ORF">MSP1404_LOCUS8858</name>
</gene>
<name>A0A7S0PUE6_MICPS</name>
<accession>A0A7S0PUE6</accession>
<feature type="compositionally biased region" description="Basic and acidic residues" evidence="1">
    <location>
        <begin position="239"/>
        <end position="265"/>
    </location>
</feature>
<protein>
    <submittedName>
        <fullName evidence="2">Uncharacterized protein</fullName>
    </submittedName>
</protein>
<dbReference type="AlphaFoldDB" id="A0A7S0PUE6"/>
<dbReference type="EMBL" id="HBEV01011421">
    <property type="protein sequence ID" value="CAD8591454.1"/>
    <property type="molecule type" value="Transcribed_RNA"/>
</dbReference>
<feature type="region of interest" description="Disordered" evidence="1">
    <location>
        <begin position="173"/>
        <end position="286"/>
    </location>
</feature>